<gene>
    <name evidence="2" type="ORF">SAMN04487772_103198</name>
</gene>
<dbReference type="EMBL" id="FOHN01000003">
    <property type="protein sequence ID" value="SES80736.1"/>
    <property type="molecule type" value="Genomic_DNA"/>
</dbReference>
<organism evidence="2 3">
    <name type="scientific">[Clostridium] polysaccharolyticum</name>
    <dbReference type="NCBI Taxonomy" id="29364"/>
    <lineage>
        <taxon>Bacteria</taxon>
        <taxon>Bacillati</taxon>
        <taxon>Bacillota</taxon>
        <taxon>Clostridia</taxon>
        <taxon>Lachnospirales</taxon>
        <taxon>Lachnospiraceae</taxon>
    </lineage>
</organism>
<sequence>MPCTIMLKVLFINIILMVLTILGTCYNTNCIKLNAQENTSQHYEINGKEFDTIKYIDDGKVYLTVTPADSPTDVLNYIISETEIAVTYKGNTYITPQNNVYGESKTILFAKTLATSSIKYGNKVYEKMNKKYYYCYGVNGEIDYLKIGCNYNYRINLTSLSSTRKSNVNKYINYIDKCNSDYNAVIAAEGAAFVSEVIGFGGGGILLAAVAPEALVVAVLAAGFTGTLGGLTAAITKLINAAGNAKKAGDIYDTIKLYGTKL</sequence>
<accession>A0A1H9ZGV6</accession>
<keyword evidence="3" id="KW-1185">Reference proteome</keyword>
<keyword evidence="1" id="KW-0812">Transmembrane</keyword>
<dbReference type="Proteomes" id="UP000199800">
    <property type="component" value="Unassembled WGS sequence"/>
</dbReference>
<evidence type="ECO:0000256" key="1">
    <source>
        <dbReference type="SAM" id="Phobius"/>
    </source>
</evidence>
<feature type="transmembrane region" description="Helical" evidence="1">
    <location>
        <begin position="6"/>
        <end position="26"/>
    </location>
</feature>
<keyword evidence="1" id="KW-1133">Transmembrane helix</keyword>
<reference evidence="2 3" key="1">
    <citation type="submission" date="2016-10" db="EMBL/GenBank/DDBJ databases">
        <authorList>
            <person name="de Groot N.N."/>
        </authorList>
    </citation>
    <scope>NUCLEOTIDE SEQUENCE [LARGE SCALE GENOMIC DNA]</scope>
    <source>
        <strain evidence="2 3">DSM 1801</strain>
    </source>
</reference>
<dbReference type="AlphaFoldDB" id="A0A1H9ZGV6"/>
<evidence type="ECO:0000313" key="3">
    <source>
        <dbReference type="Proteomes" id="UP000199800"/>
    </source>
</evidence>
<proteinExistence type="predicted"/>
<name>A0A1H9ZGV6_9FIRM</name>
<evidence type="ECO:0000313" key="2">
    <source>
        <dbReference type="EMBL" id="SES80736.1"/>
    </source>
</evidence>
<keyword evidence="1" id="KW-0472">Membrane</keyword>
<protein>
    <submittedName>
        <fullName evidence="2">Uncharacterized protein</fullName>
    </submittedName>
</protein>